<dbReference type="PANTHER" id="PTHR37953">
    <property type="entry name" value="UPF0127 PROTEIN MJ1496"/>
    <property type="match status" value="1"/>
</dbReference>
<dbReference type="Gene3D" id="2.60.120.1140">
    <property type="entry name" value="Protein of unknown function DUF192"/>
    <property type="match status" value="1"/>
</dbReference>
<dbReference type="InterPro" id="IPR038695">
    <property type="entry name" value="Saro_0823-like_sf"/>
</dbReference>
<dbReference type="Pfam" id="PF02643">
    <property type="entry name" value="DUF192"/>
    <property type="match status" value="1"/>
</dbReference>
<dbReference type="AlphaFoldDB" id="A0A8J3DJN7"/>
<dbReference type="Proteomes" id="UP000641137">
    <property type="component" value="Unassembled WGS sequence"/>
</dbReference>
<gene>
    <name evidence="2" type="ORF">GCM10010136_02960</name>
</gene>
<organism evidence="2 3">
    <name type="scientific">Limoniibacter endophyticus</name>
    <dbReference type="NCBI Taxonomy" id="1565040"/>
    <lineage>
        <taxon>Bacteria</taxon>
        <taxon>Pseudomonadati</taxon>
        <taxon>Pseudomonadota</taxon>
        <taxon>Alphaproteobacteria</taxon>
        <taxon>Hyphomicrobiales</taxon>
        <taxon>Bartonellaceae</taxon>
        <taxon>Limoniibacter</taxon>
    </lineage>
</organism>
<comment type="caution">
    <text evidence="2">The sequence shown here is derived from an EMBL/GenBank/DDBJ whole genome shotgun (WGS) entry which is preliminary data.</text>
</comment>
<name>A0A8J3DJN7_9HYPH</name>
<dbReference type="EMBL" id="BMZO01000001">
    <property type="protein sequence ID" value="GHC62015.1"/>
    <property type="molecule type" value="Genomic_DNA"/>
</dbReference>
<keyword evidence="3" id="KW-1185">Reference proteome</keyword>
<evidence type="ECO:0000256" key="1">
    <source>
        <dbReference type="SAM" id="SignalP"/>
    </source>
</evidence>
<keyword evidence="1" id="KW-0732">Signal</keyword>
<feature type="signal peptide" evidence="1">
    <location>
        <begin position="1"/>
        <end position="29"/>
    </location>
</feature>
<dbReference type="PANTHER" id="PTHR37953:SF1">
    <property type="entry name" value="UPF0127 PROTEIN MJ1496"/>
    <property type="match status" value="1"/>
</dbReference>
<dbReference type="InterPro" id="IPR003795">
    <property type="entry name" value="DUF192"/>
</dbReference>
<protein>
    <recommendedName>
        <fullName evidence="4">DUF192 domain-containing protein</fullName>
    </recommendedName>
</protein>
<evidence type="ECO:0008006" key="4">
    <source>
        <dbReference type="Google" id="ProtNLM"/>
    </source>
</evidence>
<feature type="chain" id="PRO_5035329157" description="DUF192 domain-containing protein" evidence="1">
    <location>
        <begin position="30"/>
        <end position="175"/>
    </location>
</feature>
<accession>A0A8J3DJN7</accession>
<proteinExistence type="predicted"/>
<reference evidence="2" key="1">
    <citation type="journal article" date="2014" name="Int. J. Syst. Evol. Microbiol.">
        <title>Complete genome sequence of Corynebacterium casei LMG S-19264T (=DSM 44701T), isolated from a smear-ripened cheese.</title>
        <authorList>
            <consortium name="US DOE Joint Genome Institute (JGI-PGF)"/>
            <person name="Walter F."/>
            <person name="Albersmeier A."/>
            <person name="Kalinowski J."/>
            <person name="Ruckert C."/>
        </authorList>
    </citation>
    <scope>NUCLEOTIDE SEQUENCE</scope>
    <source>
        <strain evidence="2">KCTC 42097</strain>
    </source>
</reference>
<evidence type="ECO:0000313" key="2">
    <source>
        <dbReference type="EMBL" id="GHC62015.1"/>
    </source>
</evidence>
<sequence>MLCSMASGRVATFLALMFFMVGSALPAMAQMRGQTLPIDPVPLTIENPGKLPISLRIEIADTDERRATGLMFRAPLAADRGMLFVFDETRIVSFWMKETPSPLDLVFINEDGAVTGVKQGVPYSLSPIEVEQPSRFVLEIAGGMAERHGITAGTVLKHPVISRISKVEPRTGTSN</sequence>
<dbReference type="RefSeq" id="WP_189487136.1">
    <property type="nucleotide sequence ID" value="NZ_BMZO01000001.1"/>
</dbReference>
<reference evidence="2" key="2">
    <citation type="submission" date="2020-09" db="EMBL/GenBank/DDBJ databases">
        <authorList>
            <person name="Sun Q."/>
            <person name="Kim S."/>
        </authorList>
    </citation>
    <scope>NUCLEOTIDE SEQUENCE</scope>
    <source>
        <strain evidence="2">KCTC 42097</strain>
    </source>
</reference>
<evidence type="ECO:0000313" key="3">
    <source>
        <dbReference type="Proteomes" id="UP000641137"/>
    </source>
</evidence>